<dbReference type="STRING" id="41688.A0A2N3NL01"/>
<dbReference type="GO" id="GO:0003676">
    <property type="term" value="F:nucleic acid binding"/>
    <property type="evidence" value="ECO:0007669"/>
    <property type="project" value="InterPro"/>
</dbReference>
<feature type="compositionally biased region" description="Polar residues" evidence="8">
    <location>
        <begin position="188"/>
        <end position="198"/>
    </location>
</feature>
<dbReference type="PROSITE" id="PS50174">
    <property type="entry name" value="G_PATCH"/>
    <property type="match status" value="1"/>
</dbReference>
<evidence type="ECO:0000256" key="5">
    <source>
        <dbReference type="ARBA" id="ARBA00023187"/>
    </source>
</evidence>
<protein>
    <recommendedName>
        <fullName evidence="9">G-patch domain-containing protein</fullName>
    </recommendedName>
</protein>
<feature type="region of interest" description="Disordered" evidence="8">
    <location>
        <begin position="300"/>
        <end position="372"/>
    </location>
</feature>
<dbReference type="PANTHER" id="PTHR23329">
    <property type="entry name" value="TUFTELIN-INTERACTING PROTEIN 11-RELATED"/>
    <property type="match status" value="1"/>
</dbReference>
<evidence type="ECO:0000313" key="11">
    <source>
        <dbReference type="Proteomes" id="UP000233524"/>
    </source>
</evidence>
<dbReference type="GO" id="GO:0000390">
    <property type="term" value="P:spliceosomal complex disassembly"/>
    <property type="evidence" value="ECO:0007669"/>
    <property type="project" value="InterPro"/>
</dbReference>
<dbReference type="Pfam" id="PF01585">
    <property type="entry name" value="G-patch"/>
    <property type="match status" value="1"/>
</dbReference>
<dbReference type="Proteomes" id="UP000233524">
    <property type="component" value="Unassembled WGS sequence"/>
</dbReference>
<dbReference type="EMBL" id="NLAX01000002">
    <property type="protein sequence ID" value="PKS13120.1"/>
    <property type="molecule type" value="Genomic_DNA"/>
</dbReference>
<proteinExistence type="inferred from homology"/>
<feature type="compositionally biased region" description="Basic and acidic residues" evidence="8">
    <location>
        <begin position="109"/>
        <end position="126"/>
    </location>
</feature>
<dbReference type="Pfam" id="PF12457">
    <property type="entry name" value="TIP_N"/>
    <property type="match status" value="1"/>
</dbReference>
<keyword evidence="6" id="KW-0539">Nucleus</keyword>
<feature type="compositionally biased region" description="Basic residues" evidence="8">
    <location>
        <begin position="340"/>
        <end position="352"/>
    </location>
</feature>
<dbReference type="SMART" id="SM00443">
    <property type="entry name" value="G_patch"/>
    <property type="match status" value="1"/>
</dbReference>
<organism evidence="10 11">
    <name type="scientific">Lomentospora prolificans</name>
    <dbReference type="NCBI Taxonomy" id="41688"/>
    <lineage>
        <taxon>Eukaryota</taxon>
        <taxon>Fungi</taxon>
        <taxon>Dikarya</taxon>
        <taxon>Ascomycota</taxon>
        <taxon>Pezizomycotina</taxon>
        <taxon>Sordariomycetes</taxon>
        <taxon>Hypocreomycetidae</taxon>
        <taxon>Microascales</taxon>
        <taxon>Microascaceae</taxon>
        <taxon>Lomentospora</taxon>
    </lineage>
</organism>
<evidence type="ECO:0000256" key="8">
    <source>
        <dbReference type="SAM" id="MobiDB-lite"/>
    </source>
</evidence>
<comment type="caution">
    <text evidence="10">The sequence shown here is derived from an EMBL/GenBank/DDBJ whole genome shotgun (WGS) entry which is preliminary data.</text>
</comment>
<comment type="similarity">
    <text evidence="2">Belongs to the TFP11/STIP family.</text>
</comment>
<evidence type="ECO:0000256" key="7">
    <source>
        <dbReference type="SAM" id="Coils"/>
    </source>
</evidence>
<dbReference type="InterPro" id="IPR000467">
    <property type="entry name" value="G_patch_dom"/>
</dbReference>
<feature type="coiled-coil region" evidence="7">
    <location>
        <begin position="456"/>
        <end position="483"/>
    </location>
</feature>
<evidence type="ECO:0000256" key="1">
    <source>
        <dbReference type="ARBA" id="ARBA00004123"/>
    </source>
</evidence>
<evidence type="ECO:0000259" key="9">
    <source>
        <dbReference type="PROSITE" id="PS50174"/>
    </source>
</evidence>
<keyword evidence="3" id="KW-0507">mRNA processing</keyword>
<dbReference type="InterPro" id="IPR045211">
    <property type="entry name" value="TFP11/STIP/Ntr1"/>
</dbReference>
<dbReference type="PANTHER" id="PTHR23329:SF1">
    <property type="entry name" value="TUFTELIN-INTERACTING PROTEIN 11"/>
    <property type="match status" value="1"/>
</dbReference>
<evidence type="ECO:0000313" key="10">
    <source>
        <dbReference type="EMBL" id="PKS13120.1"/>
    </source>
</evidence>
<evidence type="ECO:0000256" key="3">
    <source>
        <dbReference type="ARBA" id="ARBA00022664"/>
    </source>
</evidence>
<feature type="domain" description="G-patch" evidence="9">
    <location>
        <begin position="265"/>
        <end position="311"/>
    </location>
</feature>
<evidence type="ECO:0000256" key="2">
    <source>
        <dbReference type="ARBA" id="ARBA00010900"/>
    </source>
</evidence>
<keyword evidence="4" id="KW-0747">Spliceosome</keyword>
<comment type="subcellular location">
    <subcellularLocation>
        <location evidence="1">Nucleus</location>
    </subcellularLocation>
</comment>
<keyword evidence="7" id="KW-0175">Coiled coil</keyword>
<dbReference type="OrthoDB" id="4822at2759"/>
<dbReference type="AlphaFoldDB" id="A0A2N3NL01"/>
<feature type="compositionally biased region" description="Basic and acidic residues" evidence="8">
    <location>
        <begin position="309"/>
        <end position="330"/>
    </location>
</feature>
<dbReference type="Pfam" id="PF07842">
    <property type="entry name" value="GCFC"/>
    <property type="match status" value="1"/>
</dbReference>
<sequence length="841" mass="93898">MDPPAMDASRLKHASAYDSDSSAPSDEDEYLMPSTDPTGDYDGEFRPRKRRRMGGGANAKEKAALGVFASDSDDDGPGRRWKKKTLRGAAMNFVSQGTKEDSDDEEDSWDKVPEADEMDVDSKPEEEYSEDEEEDEGPRGLGFSRTGLGGGSAPPSSKHPPTGSRIQNMNDEYSDDEQTDDGHVGVGFQSNTQQNGLGTSKPAPRSGISFKPAAQFDGSNPFGRGFVPASDNEPVLRDDLPDTPTGPRKAMPSAFGGGKNKKVNPKSFGARMLAKMGYKEGQGLGKDGQGRNIVIEANLRPQGIGLGAVKEKTEQERKEEKRQARLRGEAVSDSEEERKKEKKKKLQQKKTKVGGFDSAASTPRRQKPKYMTAEELKRSAPGLHIPDAFMPILDMTGPGSKMVTSASGFSTPTSAPESAETVETRKIIKQAHRDLSAFSEEWKNLSERGTWVDKRLEECQQEMEDLRLEYEKLQQFSEVITNELPAVGSDWQNVIQCLHKAANVGPSTPDTAAIIVAALEPFLKDPEWDPLKEPSRYAADMKGLEALLMPDSDSGHMVEKADSTLFNNADGVYRHHQRSTTPYESLIYRLWLPRALRSVRDWEVQDSDALMAILNSWDSLLPAFVRAEFVENIVRRLHTAVTNWNPKTKKQARQLPHVWLFPWLPILPPYHLDPRGTGLVSDMRRKFRQLIEVWEYERGPIPGLAKWKEVLGSNEWRGLLVGHVVPSMSRYVQRNFRVDPADQEPYLGILDGVLRWARSSDDSEGIMPTRYVAEVVAGKVFPMWHEKLSEWFGLGADADLGEIAAWFEWWNGYFPQEVGKLLRGEFEKGLLAMEKALDKVA</sequence>
<accession>A0A2N3NL01</accession>
<feature type="compositionally biased region" description="Acidic residues" evidence="8">
    <location>
        <begin position="127"/>
        <end position="136"/>
    </location>
</feature>
<dbReference type="InParanoid" id="A0A2N3NL01"/>
<dbReference type="VEuPathDB" id="FungiDB:jhhlp_000462"/>
<dbReference type="InterPro" id="IPR022159">
    <property type="entry name" value="STIP/TFIP11_N"/>
</dbReference>
<keyword evidence="5" id="KW-0508">mRNA splicing</keyword>
<gene>
    <name evidence="10" type="ORF">jhhlp_000462</name>
</gene>
<dbReference type="GO" id="GO:0071008">
    <property type="term" value="C:U2-type post-mRNA release spliceosomal complex"/>
    <property type="evidence" value="ECO:0007669"/>
    <property type="project" value="TreeGrafter"/>
</dbReference>
<dbReference type="InterPro" id="IPR022783">
    <property type="entry name" value="GCFC_dom"/>
</dbReference>
<feature type="region of interest" description="Disordered" evidence="8">
    <location>
        <begin position="1"/>
        <end position="265"/>
    </location>
</feature>
<reference evidence="10 11" key="1">
    <citation type="journal article" date="2017" name="G3 (Bethesda)">
        <title>First Draft Genome Sequence of the Pathogenic Fungus Lomentospora prolificans (Formerly Scedosporium prolificans).</title>
        <authorList>
            <person name="Luo R."/>
            <person name="Zimin A."/>
            <person name="Workman R."/>
            <person name="Fan Y."/>
            <person name="Pertea G."/>
            <person name="Grossman N."/>
            <person name="Wear M.P."/>
            <person name="Jia B."/>
            <person name="Miller H."/>
            <person name="Casadevall A."/>
            <person name="Timp W."/>
            <person name="Zhang S.X."/>
            <person name="Salzberg S.L."/>
        </authorList>
    </citation>
    <scope>NUCLEOTIDE SEQUENCE [LARGE SCALE GENOMIC DNA]</scope>
    <source>
        <strain evidence="10 11">JHH-5317</strain>
    </source>
</reference>
<evidence type="ECO:0000256" key="4">
    <source>
        <dbReference type="ARBA" id="ARBA00022728"/>
    </source>
</evidence>
<keyword evidence="11" id="KW-1185">Reference proteome</keyword>
<name>A0A2N3NL01_9PEZI</name>
<evidence type="ECO:0000256" key="6">
    <source>
        <dbReference type="ARBA" id="ARBA00023242"/>
    </source>
</evidence>
<feature type="compositionally biased region" description="Low complexity" evidence="8">
    <location>
        <begin position="14"/>
        <end position="24"/>
    </location>
</feature>